<dbReference type="Proteomes" id="UP000229757">
    <property type="component" value="Chromosome"/>
</dbReference>
<feature type="transmembrane region" description="Helical" evidence="7">
    <location>
        <begin position="217"/>
        <end position="235"/>
    </location>
</feature>
<feature type="transmembrane region" description="Helical" evidence="7">
    <location>
        <begin position="67"/>
        <end position="86"/>
    </location>
</feature>
<evidence type="ECO:0000256" key="5">
    <source>
        <dbReference type="ARBA" id="ARBA00022989"/>
    </source>
</evidence>
<accession>A0A2K8KJL7</accession>
<gene>
    <name evidence="8" type="primary">yeiH</name>
    <name evidence="8" type="ORF">REIFOR_00070</name>
</gene>
<keyword evidence="9" id="KW-1185">Reference proteome</keyword>
<dbReference type="InterPro" id="IPR018383">
    <property type="entry name" value="UPF0324_pro"/>
</dbReference>
<proteinExistence type="inferred from homology"/>
<dbReference type="PANTHER" id="PTHR30106">
    <property type="entry name" value="INNER MEMBRANE PROTEIN YEIH-RELATED"/>
    <property type="match status" value="1"/>
</dbReference>
<evidence type="ECO:0000256" key="7">
    <source>
        <dbReference type="SAM" id="Phobius"/>
    </source>
</evidence>
<feature type="transmembrane region" description="Helical" evidence="7">
    <location>
        <begin position="247"/>
        <end position="268"/>
    </location>
</feature>
<evidence type="ECO:0000313" key="9">
    <source>
        <dbReference type="Proteomes" id="UP000229757"/>
    </source>
</evidence>
<feature type="transmembrane region" description="Helical" evidence="7">
    <location>
        <begin position="37"/>
        <end position="55"/>
    </location>
</feature>
<keyword evidence="3" id="KW-1003">Cell membrane</keyword>
<evidence type="ECO:0000256" key="3">
    <source>
        <dbReference type="ARBA" id="ARBA00022475"/>
    </source>
</evidence>
<dbReference type="AlphaFoldDB" id="A0A2K8KJL7"/>
<feature type="transmembrane region" description="Helical" evidence="7">
    <location>
        <begin position="280"/>
        <end position="299"/>
    </location>
</feature>
<keyword evidence="5 7" id="KW-1133">Transmembrane helix</keyword>
<evidence type="ECO:0000256" key="2">
    <source>
        <dbReference type="ARBA" id="ARBA00007977"/>
    </source>
</evidence>
<dbReference type="InterPro" id="IPR004630">
    <property type="entry name" value="UPF0324_YeiH-like"/>
</dbReference>
<comment type="subcellular location">
    <subcellularLocation>
        <location evidence="1">Cell membrane</location>
        <topology evidence="1">Multi-pass membrane protein</topology>
    </subcellularLocation>
</comment>
<evidence type="ECO:0000313" key="8">
    <source>
        <dbReference type="EMBL" id="ATX75248.1"/>
    </source>
</evidence>
<evidence type="ECO:0000256" key="1">
    <source>
        <dbReference type="ARBA" id="ARBA00004651"/>
    </source>
</evidence>
<dbReference type="PANTHER" id="PTHR30106:SF2">
    <property type="entry name" value="UPF0324 INNER MEMBRANE PROTEIN YEIH"/>
    <property type="match status" value="1"/>
</dbReference>
<dbReference type="NCBIfam" id="TIGR00698">
    <property type="entry name" value="YeiH family putative sulfate export transporter"/>
    <property type="match status" value="1"/>
</dbReference>
<feature type="transmembrane region" description="Helical" evidence="7">
    <location>
        <begin position="92"/>
        <end position="110"/>
    </location>
</feature>
<reference evidence="8 9" key="1">
    <citation type="journal article" date="2017" name="Environ. Microbiol.">
        <title>Genomic and physiological analyses of 'Reinekea forsetii' reveal a versatile opportunistic lifestyle during spring algae blooms.</title>
        <authorList>
            <person name="Avci B."/>
            <person name="Hahnke R.L."/>
            <person name="Chafee M."/>
            <person name="Fischer T."/>
            <person name="Gruber-Vodicka H."/>
            <person name="Tegetmeyer H.E."/>
            <person name="Harder J."/>
            <person name="Fuchs B.M."/>
            <person name="Amann R.I."/>
            <person name="Teeling H."/>
        </authorList>
    </citation>
    <scope>NUCLEOTIDE SEQUENCE [LARGE SCALE GENOMIC DNA]</scope>
    <source>
        <strain evidence="8 9">Hel1_31_D35</strain>
    </source>
</reference>
<name>A0A2K8KJL7_9GAMM</name>
<organism evidence="8 9">
    <name type="scientific">Reinekea forsetii</name>
    <dbReference type="NCBI Taxonomy" id="1336806"/>
    <lineage>
        <taxon>Bacteria</taxon>
        <taxon>Pseudomonadati</taxon>
        <taxon>Pseudomonadota</taxon>
        <taxon>Gammaproteobacteria</taxon>
        <taxon>Oceanospirillales</taxon>
        <taxon>Saccharospirillaceae</taxon>
        <taxon>Reinekea</taxon>
    </lineage>
</organism>
<feature type="transmembrane region" description="Helical" evidence="7">
    <location>
        <begin position="122"/>
        <end position="139"/>
    </location>
</feature>
<dbReference type="Pfam" id="PF03601">
    <property type="entry name" value="Cons_hypoth698"/>
    <property type="match status" value="1"/>
</dbReference>
<sequence>MHWTLRMWILLPLIGAIAYGLAQLTWARHLGLGALPMAIGLGILVGNGFTPAWSTRSEQVLAFSKKRLLRIGIILFGSHLTLQQLIAVGWQAAVLDLVVIGSVLSVGYWVGVRVLGMSREATILTSVGSAVCGAAAILATEPVLKAKQQDVSVAVATVVVFGTLALFCYPLIFSLTGLSSANFGVYIGSTVHEVAQAVAAGQAIDAAAMNSALITKLMRVMMLAPVVVLIGWLYQRTQIGTANGPSAAIPWPWFVFGFIAMVTLNSLIDLPAALRHALQVSAQLALILAMTALGLQTRFAALRQAGAKPLILSALLFVLLLGGGLVVHQLLY</sequence>
<dbReference type="EMBL" id="CP011797">
    <property type="protein sequence ID" value="ATX75248.1"/>
    <property type="molecule type" value="Genomic_DNA"/>
</dbReference>
<keyword evidence="4 7" id="KW-0812">Transmembrane</keyword>
<keyword evidence="6 7" id="KW-0472">Membrane</keyword>
<dbReference type="KEGG" id="rfo:REIFOR_00070"/>
<feature type="transmembrane region" description="Helical" evidence="7">
    <location>
        <begin position="151"/>
        <end position="172"/>
    </location>
</feature>
<evidence type="ECO:0000256" key="6">
    <source>
        <dbReference type="ARBA" id="ARBA00023136"/>
    </source>
</evidence>
<feature type="transmembrane region" description="Helical" evidence="7">
    <location>
        <begin position="311"/>
        <end position="331"/>
    </location>
</feature>
<dbReference type="GO" id="GO:0005886">
    <property type="term" value="C:plasma membrane"/>
    <property type="evidence" value="ECO:0007669"/>
    <property type="project" value="UniProtKB-SubCell"/>
</dbReference>
<comment type="similarity">
    <text evidence="2">Belongs to the UPF0324 family.</text>
</comment>
<protein>
    <submittedName>
        <fullName evidence="8">Putative membrane protein YeiH</fullName>
    </submittedName>
</protein>
<evidence type="ECO:0000256" key="4">
    <source>
        <dbReference type="ARBA" id="ARBA00022692"/>
    </source>
</evidence>